<comment type="caution">
    <text evidence="3">The sequence shown here is derived from an EMBL/GenBank/DDBJ whole genome shotgun (WGS) entry which is preliminary data.</text>
</comment>
<protein>
    <submittedName>
        <fullName evidence="3">Helix-turn-helix transcriptional regulator</fullName>
    </submittedName>
</protein>
<reference evidence="3 4" key="1">
    <citation type="submission" date="2024-01" db="EMBL/GenBank/DDBJ databases">
        <title>Genome insights into Plantactinospora sonchi sp. nov.</title>
        <authorList>
            <person name="Wang L."/>
        </authorList>
    </citation>
    <scope>NUCLEOTIDE SEQUENCE [LARGE SCALE GENOMIC DNA]</scope>
    <source>
        <strain evidence="3 4">NEAU-QY2</strain>
    </source>
</reference>
<evidence type="ECO:0000256" key="1">
    <source>
        <dbReference type="SAM" id="MobiDB-lite"/>
    </source>
</evidence>
<feature type="region of interest" description="Disordered" evidence="1">
    <location>
        <begin position="1"/>
        <end position="24"/>
    </location>
</feature>
<organism evidence="3 4">
    <name type="scientific">Plantactinospora sonchi</name>
    <dbReference type="NCBI Taxonomy" id="1544735"/>
    <lineage>
        <taxon>Bacteria</taxon>
        <taxon>Bacillati</taxon>
        <taxon>Actinomycetota</taxon>
        <taxon>Actinomycetes</taxon>
        <taxon>Micromonosporales</taxon>
        <taxon>Micromonosporaceae</taxon>
        <taxon>Plantactinospora</taxon>
    </lineage>
</organism>
<dbReference type="PROSITE" id="PS50943">
    <property type="entry name" value="HTH_CROC1"/>
    <property type="match status" value="1"/>
</dbReference>
<dbReference type="Pfam" id="PF01381">
    <property type="entry name" value="HTH_3"/>
    <property type="match status" value="1"/>
</dbReference>
<name>A0ABU7RU60_9ACTN</name>
<sequence length="77" mass="8248">MKTRTGGPVRGQDNGTAGAQVRARRRTVGLTQQQLADAVGVSRRTIIAMETGDYASSVYLAVKVARTLETSVEILWG</sequence>
<dbReference type="InterPro" id="IPR010982">
    <property type="entry name" value="Lambda_DNA-bd_dom_sf"/>
</dbReference>
<dbReference type="InterPro" id="IPR001387">
    <property type="entry name" value="Cro/C1-type_HTH"/>
</dbReference>
<evidence type="ECO:0000259" key="2">
    <source>
        <dbReference type="PROSITE" id="PS50943"/>
    </source>
</evidence>
<dbReference type="RefSeq" id="WP_331215215.1">
    <property type="nucleotide sequence ID" value="NZ_JAZGQK010000012.1"/>
</dbReference>
<keyword evidence="4" id="KW-1185">Reference proteome</keyword>
<gene>
    <name evidence="3" type="ORF">V1633_15955</name>
</gene>
<dbReference type="Gene3D" id="1.10.260.40">
    <property type="entry name" value="lambda repressor-like DNA-binding domains"/>
    <property type="match status" value="1"/>
</dbReference>
<feature type="domain" description="HTH cro/C1-type" evidence="2">
    <location>
        <begin position="21"/>
        <end position="75"/>
    </location>
</feature>
<evidence type="ECO:0000313" key="3">
    <source>
        <dbReference type="EMBL" id="MEE6259985.1"/>
    </source>
</evidence>
<accession>A0ABU7RU60</accession>
<dbReference type="EMBL" id="JAZGQK010000012">
    <property type="protein sequence ID" value="MEE6259985.1"/>
    <property type="molecule type" value="Genomic_DNA"/>
</dbReference>
<dbReference type="Proteomes" id="UP001332243">
    <property type="component" value="Unassembled WGS sequence"/>
</dbReference>
<dbReference type="SMART" id="SM00530">
    <property type="entry name" value="HTH_XRE"/>
    <property type="match status" value="1"/>
</dbReference>
<proteinExistence type="predicted"/>
<evidence type="ECO:0000313" key="4">
    <source>
        <dbReference type="Proteomes" id="UP001332243"/>
    </source>
</evidence>
<dbReference type="SUPFAM" id="SSF47413">
    <property type="entry name" value="lambda repressor-like DNA-binding domains"/>
    <property type="match status" value="1"/>
</dbReference>
<dbReference type="CDD" id="cd00093">
    <property type="entry name" value="HTH_XRE"/>
    <property type="match status" value="1"/>
</dbReference>